<reference evidence="1 2" key="1">
    <citation type="submission" date="2018-08" db="EMBL/GenBank/DDBJ databases">
        <title>Genomic Encyclopedia of Type Strains, Phase IV (KMG-IV): sequencing the most valuable type-strain genomes for metagenomic binning, comparative biology and taxonomic classification.</title>
        <authorList>
            <person name="Goeker M."/>
        </authorList>
    </citation>
    <scope>NUCLEOTIDE SEQUENCE [LARGE SCALE GENOMIC DNA]</scope>
    <source>
        <strain evidence="1 2">DSM 25527</strain>
    </source>
</reference>
<gene>
    <name evidence="1" type="ORF">DFR49_2316</name>
</gene>
<dbReference type="AlphaFoldDB" id="A0A397P7P3"/>
<accession>A0A397P7P3</accession>
<comment type="caution">
    <text evidence="1">The sequence shown here is derived from an EMBL/GenBank/DDBJ whole genome shotgun (WGS) entry which is preliminary data.</text>
</comment>
<protein>
    <submittedName>
        <fullName evidence="1">Uncharacterized protein</fullName>
    </submittedName>
</protein>
<organism evidence="1 2">
    <name type="scientific">Hephaestia caeni</name>
    <dbReference type="NCBI Taxonomy" id="645617"/>
    <lineage>
        <taxon>Bacteria</taxon>
        <taxon>Pseudomonadati</taxon>
        <taxon>Pseudomonadota</taxon>
        <taxon>Alphaproteobacteria</taxon>
        <taxon>Sphingomonadales</taxon>
        <taxon>Sphingomonadaceae</taxon>
        <taxon>Hephaestia</taxon>
    </lineage>
</organism>
<dbReference type="OrthoDB" id="10001161at2"/>
<keyword evidence="2" id="KW-1185">Reference proteome</keyword>
<name>A0A397P7P3_9SPHN</name>
<evidence type="ECO:0000313" key="2">
    <source>
        <dbReference type="Proteomes" id="UP000266568"/>
    </source>
</evidence>
<proteinExistence type="predicted"/>
<dbReference type="RefSeq" id="WP_119035843.1">
    <property type="nucleotide sequence ID" value="NZ_QXDC01000003.1"/>
</dbReference>
<dbReference type="EMBL" id="QXDC01000003">
    <property type="protein sequence ID" value="RIA44079.1"/>
    <property type="molecule type" value="Genomic_DNA"/>
</dbReference>
<dbReference type="Proteomes" id="UP000266568">
    <property type="component" value="Unassembled WGS sequence"/>
</dbReference>
<evidence type="ECO:0000313" key="1">
    <source>
        <dbReference type="EMBL" id="RIA44079.1"/>
    </source>
</evidence>
<sequence>MSARPTTEAERLRRCRQVFELAVRDRVSMAVARDRLARERWAEADARLSAKNNTALCGTAAPAFAETDEDGDARLQWWQR</sequence>